<comment type="caution">
    <text evidence="3">The sequence shown here is derived from an EMBL/GenBank/DDBJ whole genome shotgun (WGS) entry which is preliminary data.</text>
</comment>
<dbReference type="SUPFAM" id="SSF53474">
    <property type="entry name" value="alpha/beta-Hydrolases"/>
    <property type="match status" value="1"/>
</dbReference>
<organism evidence="3 4">
    <name type="scientific">Dichotomicrobium thermohalophilum</name>
    <dbReference type="NCBI Taxonomy" id="933063"/>
    <lineage>
        <taxon>Bacteria</taxon>
        <taxon>Pseudomonadati</taxon>
        <taxon>Pseudomonadota</taxon>
        <taxon>Alphaproteobacteria</taxon>
        <taxon>Hyphomicrobiales</taxon>
        <taxon>Hyphomicrobiaceae</taxon>
        <taxon>Dichotomicrobium</taxon>
    </lineage>
</organism>
<dbReference type="InterPro" id="IPR029058">
    <property type="entry name" value="AB_hydrolase_fold"/>
</dbReference>
<accession>A0A397PEL8</accession>
<dbReference type="Gene3D" id="3.40.50.1820">
    <property type="entry name" value="alpha/beta hydrolase"/>
    <property type="match status" value="1"/>
</dbReference>
<dbReference type="AlphaFoldDB" id="A0A397PEL8"/>
<evidence type="ECO:0000259" key="2">
    <source>
        <dbReference type="Pfam" id="PF12146"/>
    </source>
</evidence>
<name>A0A397PEL8_9HYPH</name>
<dbReference type="Pfam" id="PF12146">
    <property type="entry name" value="Hydrolase_4"/>
    <property type="match status" value="1"/>
</dbReference>
<reference evidence="3 4" key="1">
    <citation type="submission" date="2018-08" db="EMBL/GenBank/DDBJ databases">
        <title>Genomic Encyclopedia of Archaeal and Bacterial Type Strains, Phase II (KMG-II): from individual species to whole genera.</title>
        <authorList>
            <person name="Goeker M."/>
        </authorList>
    </citation>
    <scope>NUCLEOTIDE SEQUENCE [LARGE SCALE GENOMIC DNA]</scope>
    <source>
        <strain evidence="3 4">DSM 5002</strain>
    </source>
</reference>
<dbReference type="OrthoDB" id="9813296at2"/>
<feature type="domain" description="Serine aminopeptidase S33" evidence="2">
    <location>
        <begin position="55"/>
        <end position="160"/>
    </location>
</feature>
<dbReference type="InterPro" id="IPR022742">
    <property type="entry name" value="Hydrolase_4"/>
</dbReference>
<dbReference type="GO" id="GO:0016787">
    <property type="term" value="F:hydrolase activity"/>
    <property type="evidence" value="ECO:0007669"/>
    <property type="project" value="UniProtKB-KW"/>
</dbReference>
<protein>
    <submittedName>
        <fullName evidence="3">Pimeloyl-ACP methyl ester carboxylesterase</fullName>
    </submittedName>
</protein>
<dbReference type="InterPro" id="IPR052382">
    <property type="entry name" value="ABHD10_acyl-thioesterase"/>
</dbReference>
<dbReference type="PANTHER" id="PTHR16138:SF7">
    <property type="entry name" value="PALMITOYL-PROTEIN THIOESTERASE ABHD10, MITOCHONDRIAL"/>
    <property type="match status" value="1"/>
</dbReference>
<sequence length="275" mass="31161">MSTENNQFRLPSQTLPVTDASGNTTDIATIWHRGSGPYRPTIMWLSGFKSDMRGGKAMSLAEWCGWHDYGFLSLDYSGHGESGGRFEDGTIGDWLAQARAVLEWADPARFVMVGSSMGGWIAMLLMRQLMKEDPERAKRAIGLVLIAPAWNMTERIYNEMTDEQRAALERDGEVIRPSDYDPAGYPITRKLIEEGKRYLIPSDTPIDVGAPVRIIQGMHDEDVPWRDSLELFQRLVQEDAHLHLVRDGEHRLSRPQDIHLIFNAVRHVLETLTES</sequence>
<dbReference type="EMBL" id="QXDF01000003">
    <property type="protein sequence ID" value="RIA47452.1"/>
    <property type="molecule type" value="Genomic_DNA"/>
</dbReference>
<gene>
    <name evidence="3" type="ORF">BXY53_2532</name>
</gene>
<keyword evidence="1" id="KW-0378">Hydrolase</keyword>
<evidence type="ECO:0000313" key="3">
    <source>
        <dbReference type="EMBL" id="RIA47452.1"/>
    </source>
</evidence>
<keyword evidence="4" id="KW-1185">Reference proteome</keyword>
<evidence type="ECO:0000313" key="4">
    <source>
        <dbReference type="Proteomes" id="UP000266273"/>
    </source>
</evidence>
<proteinExistence type="predicted"/>
<dbReference type="PANTHER" id="PTHR16138">
    <property type="entry name" value="MYCOPHENOLIC ACID ACYL-GLUCURONIDE ESTERASE, MITOCHONDRIAL"/>
    <property type="match status" value="1"/>
</dbReference>
<dbReference type="Proteomes" id="UP000266273">
    <property type="component" value="Unassembled WGS sequence"/>
</dbReference>
<dbReference type="RefSeq" id="WP_119062319.1">
    <property type="nucleotide sequence ID" value="NZ_QXDF01000003.1"/>
</dbReference>
<evidence type="ECO:0000256" key="1">
    <source>
        <dbReference type="ARBA" id="ARBA00022801"/>
    </source>
</evidence>